<comment type="cofactor">
    <cofactor evidence="1 6">
        <name>FAD</name>
        <dbReference type="ChEBI" id="CHEBI:57692"/>
    </cofactor>
</comment>
<protein>
    <submittedName>
        <fullName evidence="10">Acyl-CoA dehydrogenase family protein</fullName>
    </submittedName>
</protein>
<proteinExistence type="inferred from homology"/>
<comment type="caution">
    <text evidence="10">The sequence shown here is derived from an EMBL/GenBank/DDBJ whole genome shotgun (WGS) entry which is preliminary data.</text>
</comment>
<evidence type="ECO:0000256" key="2">
    <source>
        <dbReference type="ARBA" id="ARBA00009347"/>
    </source>
</evidence>
<dbReference type="CDD" id="cd00567">
    <property type="entry name" value="ACAD"/>
    <property type="match status" value="1"/>
</dbReference>
<dbReference type="SUPFAM" id="SSF47203">
    <property type="entry name" value="Acyl-CoA dehydrogenase C-terminal domain-like"/>
    <property type="match status" value="1"/>
</dbReference>
<keyword evidence="3 6" id="KW-0285">Flavoprotein</keyword>
<evidence type="ECO:0000259" key="9">
    <source>
        <dbReference type="Pfam" id="PF02771"/>
    </source>
</evidence>
<evidence type="ECO:0000256" key="6">
    <source>
        <dbReference type="RuleBase" id="RU362125"/>
    </source>
</evidence>
<dbReference type="InterPro" id="IPR013786">
    <property type="entry name" value="AcylCoA_DH/ox_N"/>
</dbReference>
<evidence type="ECO:0000313" key="10">
    <source>
        <dbReference type="EMBL" id="GMG83505.1"/>
    </source>
</evidence>
<dbReference type="Proteomes" id="UP001239909">
    <property type="component" value="Unassembled WGS sequence"/>
</dbReference>
<accession>A0ABQ6LJS2</accession>
<keyword evidence="4 6" id="KW-0274">FAD</keyword>
<gene>
    <name evidence="10" type="ORF">LNKW23_27180</name>
</gene>
<evidence type="ECO:0000259" key="8">
    <source>
        <dbReference type="Pfam" id="PF02770"/>
    </source>
</evidence>
<dbReference type="PANTHER" id="PTHR43884">
    <property type="entry name" value="ACYL-COA DEHYDROGENASE"/>
    <property type="match status" value="1"/>
</dbReference>
<comment type="similarity">
    <text evidence="2 6">Belongs to the acyl-CoA dehydrogenase family.</text>
</comment>
<keyword evidence="11" id="KW-1185">Reference proteome</keyword>
<evidence type="ECO:0000256" key="1">
    <source>
        <dbReference type="ARBA" id="ARBA00001974"/>
    </source>
</evidence>
<sequence length="375" mass="39699">MEFTLSEERRMLAETAARYLRERYPLELRHANAARAEGFSPAQWREMAELGLVAALLPPEAGGLGGAGADIALVFEHLGRALVVEPFLATGVLGATPLWRLGGPEAGALLESAAAGATLLALAHGEPEGRYAPAHVATTAREGAAGWRLAGRKAVVLNGDAAARLVVSARVSGALTDEDGLALFLVEAGAPGLTRRGYGTVEGGRAAEITLEDCPAAPLGAPGTAFPVIEEVLARACLALSAEVLGLAETAKGITLEHMRTRKQFGRPIGQFQALQHRMVEMVLEIEQLRSAVMLAAARLGAPRRERERAVSAAKNLAGRVGRLVAEECIQIHGGIGMTWEHALPHYAKRLVMIDHLFGDSDHHLARFRDLGMAG</sequence>
<evidence type="ECO:0000256" key="4">
    <source>
        <dbReference type="ARBA" id="ARBA00022827"/>
    </source>
</evidence>
<dbReference type="SUPFAM" id="SSF56645">
    <property type="entry name" value="Acyl-CoA dehydrogenase NM domain-like"/>
    <property type="match status" value="1"/>
</dbReference>
<dbReference type="InterPro" id="IPR006091">
    <property type="entry name" value="Acyl-CoA_Oxase/DH_mid-dom"/>
</dbReference>
<dbReference type="Pfam" id="PF00441">
    <property type="entry name" value="Acyl-CoA_dh_1"/>
    <property type="match status" value="1"/>
</dbReference>
<dbReference type="InterPro" id="IPR009075">
    <property type="entry name" value="AcylCo_DH/oxidase_C"/>
</dbReference>
<feature type="domain" description="Acyl-CoA dehydrogenase/oxidase C-terminal" evidence="7">
    <location>
        <begin position="226"/>
        <end position="362"/>
    </location>
</feature>
<reference evidence="10 11" key="1">
    <citation type="submission" date="2023-04" db="EMBL/GenBank/DDBJ databases">
        <title>Marinoamorphus aggregata gen. nov., sp. Nov., isolate from tissue of brittle star Ophioplocus japonicus.</title>
        <authorList>
            <person name="Kawano K."/>
            <person name="Sawayama S."/>
            <person name="Nakagawa S."/>
        </authorList>
    </citation>
    <scope>NUCLEOTIDE SEQUENCE [LARGE SCALE GENOMIC DNA]</scope>
    <source>
        <strain evidence="10 11">NKW23</strain>
    </source>
</reference>
<dbReference type="PANTHER" id="PTHR43884:SF20">
    <property type="entry name" value="ACYL-COA DEHYDROGENASE FADE28"/>
    <property type="match status" value="1"/>
</dbReference>
<evidence type="ECO:0000256" key="5">
    <source>
        <dbReference type="ARBA" id="ARBA00023002"/>
    </source>
</evidence>
<dbReference type="Gene3D" id="1.20.140.10">
    <property type="entry name" value="Butyryl-CoA Dehydrogenase, subunit A, domain 3"/>
    <property type="match status" value="1"/>
</dbReference>
<dbReference type="Gene3D" id="1.10.540.10">
    <property type="entry name" value="Acyl-CoA dehydrogenase/oxidase, N-terminal domain"/>
    <property type="match status" value="1"/>
</dbReference>
<organism evidence="10 11">
    <name type="scientific">Paralimibaculum aggregatum</name>
    <dbReference type="NCBI Taxonomy" id="3036245"/>
    <lineage>
        <taxon>Bacteria</taxon>
        <taxon>Pseudomonadati</taxon>
        <taxon>Pseudomonadota</taxon>
        <taxon>Alphaproteobacteria</taxon>
        <taxon>Rhodobacterales</taxon>
        <taxon>Paracoccaceae</taxon>
        <taxon>Paralimibaculum</taxon>
    </lineage>
</organism>
<dbReference type="InterPro" id="IPR009100">
    <property type="entry name" value="AcylCoA_DH/oxidase_NM_dom_sf"/>
</dbReference>
<dbReference type="InterPro" id="IPR037069">
    <property type="entry name" value="AcylCoA_DH/ox_N_sf"/>
</dbReference>
<feature type="domain" description="Acyl-CoA dehydrogenase/oxidase N-terminal" evidence="9">
    <location>
        <begin position="6"/>
        <end position="105"/>
    </location>
</feature>
<name>A0ABQ6LJS2_9RHOB</name>
<dbReference type="Pfam" id="PF02770">
    <property type="entry name" value="Acyl-CoA_dh_M"/>
    <property type="match status" value="1"/>
</dbReference>
<evidence type="ECO:0000256" key="3">
    <source>
        <dbReference type="ARBA" id="ARBA00022630"/>
    </source>
</evidence>
<dbReference type="InterPro" id="IPR046373">
    <property type="entry name" value="Acyl-CoA_Oxase/DH_mid-dom_sf"/>
</dbReference>
<dbReference type="InterPro" id="IPR036250">
    <property type="entry name" value="AcylCo_DH-like_C"/>
</dbReference>
<keyword evidence="5 6" id="KW-0560">Oxidoreductase</keyword>
<feature type="domain" description="Acyl-CoA oxidase/dehydrogenase middle" evidence="8">
    <location>
        <begin position="121"/>
        <end position="212"/>
    </location>
</feature>
<dbReference type="EMBL" id="BSYI01000020">
    <property type="protein sequence ID" value="GMG83505.1"/>
    <property type="molecule type" value="Genomic_DNA"/>
</dbReference>
<dbReference type="Pfam" id="PF02771">
    <property type="entry name" value="Acyl-CoA_dh_N"/>
    <property type="match status" value="1"/>
</dbReference>
<dbReference type="Gene3D" id="2.40.110.10">
    <property type="entry name" value="Butyryl-CoA Dehydrogenase, subunit A, domain 2"/>
    <property type="match status" value="1"/>
</dbReference>
<evidence type="ECO:0000259" key="7">
    <source>
        <dbReference type="Pfam" id="PF00441"/>
    </source>
</evidence>
<dbReference type="RefSeq" id="WP_285672301.1">
    <property type="nucleotide sequence ID" value="NZ_BSYI01000020.1"/>
</dbReference>
<evidence type="ECO:0000313" key="11">
    <source>
        <dbReference type="Proteomes" id="UP001239909"/>
    </source>
</evidence>